<organism evidence="1 2">
    <name type="scientific">Halalkalibacterium halodurans (strain ATCC BAA-125 / DSM 18197 / FERM 7344 / JCM 9153 / C-125)</name>
    <name type="common">Bacillus halodurans</name>
    <dbReference type="NCBI Taxonomy" id="272558"/>
    <lineage>
        <taxon>Bacteria</taxon>
        <taxon>Bacillati</taxon>
        <taxon>Bacillota</taxon>
        <taxon>Bacilli</taxon>
        <taxon>Bacillales</taxon>
        <taxon>Bacillaceae</taxon>
        <taxon>Halalkalibacterium (ex Joshi et al. 2022)</taxon>
    </lineage>
</organism>
<dbReference type="InterPro" id="IPR007546">
    <property type="entry name" value="DUF503"/>
</dbReference>
<dbReference type="eggNOG" id="COG1550">
    <property type="taxonomic scope" value="Bacteria"/>
</dbReference>
<dbReference type="KEGG" id="bha:BH2412"/>
<dbReference type="HOGENOM" id="CLU_149981_4_1_9"/>
<accession>Q9KA78</accession>
<proteinExistence type="predicted"/>
<dbReference type="PIR" id="D83951">
    <property type="entry name" value="D83951"/>
</dbReference>
<sequence length="93" mass="10698">MIIGAVYCELIIYDVNSLKAKRAVLKSVLTRLKQRYNVAVAETNYQDVWQRAELSIVTVASDRRVAERELQRSLSLIDGEPALERALTNYEWL</sequence>
<keyword evidence="2" id="KW-1185">Reference proteome</keyword>
<dbReference type="SUPFAM" id="SSF103007">
    <property type="entry name" value="Hypothetical protein TT1725"/>
    <property type="match status" value="1"/>
</dbReference>
<dbReference type="RefSeq" id="WP_010898565.1">
    <property type="nucleotide sequence ID" value="NC_002570.2"/>
</dbReference>
<gene>
    <name evidence="1" type="ordered locus">BH2412</name>
</gene>
<evidence type="ECO:0000313" key="1">
    <source>
        <dbReference type="EMBL" id="BAB06131.1"/>
    </source>
</evidence>
<protein>
    <submittedName>
        <fullName evidence="1">BH2412 protein</fullName>
    </submittedName>
</protein>
<dbReference type="PANTHER" id="PTHR36441">
    <property type="entry name" value="HYPOTHETICAL CYTOSOLIC PROTEIN"/>
    <property type="match status" value="1"/>
</dbReference>
<dbReference type="GeneID" id="87597932"/>
<dbReference type="AlphaFoldDB" id="Q9KA78"/>
<dbReference type="EMBL" id="BA000004">
    <property type="protein sequence ID" value="BAB06131.1"/>
    <property type="molecule type" value="Genomic_DNA"/>
</dbReference>
<dbReference type="Pfam" id="PF04456">
    <property type="entry name" value="DUF503"/>
    <property type="match status" value="1"/>
</dbReference>
<dbReference type="Gene3D" id="3.30.70.1120">
    <property type="entry name" value="TT1725-like"/>
    <property type="match status" value="1"/>
</dbReference>
<dbReference type="STRING" id="272558.gene:10728310"/>
<name>Q9KA78_HALH5</name>
<reference evidence="1 2" key="1">
    <citation type="journal article" date="2000" name="Nucleic Acids Res.">
        <title>Complete genome sequence of the alkaliphilic bacterium Bacillus halodurans and genomic sequence comparison with Bacillus subtilis.</title>
        <authorList>
            <person name="Takami H."/>
            <person name="Nakasone K."/>
            <person name="Takaki Y."/>
            <person name="Maeno G."/>
            <person name="Sasaki R."/>
            <person name="Masui N."/>
            <person name="Fuji F."/>
            <person name="Hirama C."/>
            <person name="Nakamura Y."/>
            <person name="Ogasawara N."/>
            <person name="Kuhara S."/>
            <person name="Horikoshi K."/>
        </authorList>
    </citation>
    <scope>NUCLEOTIDE SEQUENCE [LARGE SCALE GENOMIC DNA]</scope>
    <source>
        <strain evidence="2">ATCC BAA-125 / DSM 18197 / FERM 7344 / JCM 9153 / C-125</strain>
    </source>
</reference>
<dbReference type="PANTHER" id="PTHR36441:SF1">
    <property type="entry name" value="DUF503 DOMAIN-CONTAINING PROTEIN"/>
    <property type="match status" value="1"/>
</dbReference>
<evidence type="ECO:0000313" key="2">
    <source>
        <dbReference type="Proteomes" id="UP000001258"/>
    </source>
</evidence>
<dbReference type="InterPro" id="IPR036746">
    <property type="entry name" value="TT1725-like_sf"/>
</dbReference>
<dbReference type="Proteomes" id="UP000001258">
    <property type="component" value="Chromosome"/>
</dbReference>